<dbReference type="OrthoDB" id="2507178at2759"/>
<dbReference type="GeneID" id="13543133"/>
<dbReference type="Pfam" id="PF14303">
    <property type="entry name" value="NAM-associated"/>
    <property type="match status" value="1"/>
</dbReference>
<gene>
    <name evidence="3" type="ORF">PGTG_20687</name>
</gene>
<proteinExistence type="predicted"/>
<keyword evidence="4" id="KW-1185">Reference proteome</keyword>
<feature type="compositionally biased region" description="Basic residues" evidence="1">
    <location>
        <begin position="244"/>
        <end position="253"/>
    </location>
</feature>
<feature type="compositionally biased region" description="Basic and acidic residues" evidence="1">
    <location>
        <begin position="60"/>
        <end position="69"/>
    </location>
</feature>
<sequence length="277" mass="30890">MASLDPMLAALSTVPANTNLARNPDTHGRLGDIPNQTDSNQSIGNNSNQPRGNDEEPDETEKCSKSSHYQEHEDVELCKAWISITEDSRIGTDQSAATFWGRIHNIYSKSISAPKQPQKSLKSRWGLIQKDINKFRACVIQVENMNQSGASLEDHLNMALELFSQDQGTTFSHLRCYNILVKCPKWHDHFRQSIAKDRSKKRARSPSSNVPQSLPTSEPAGTADKGSVSTTTPADSESTDRPMGKKKAKALHRSKVDGSEDWKDETERYCGRPRPNQ</sequence>
<feature type="compositionally biased region" description="Polar residues" evidence="1">
    <location>
        <begin position="34"/>
        <end position="51"/>
    </location>
</feature>
<dbReference type="Proteomes" id="UP000008783">
    <property type="component" value="Unassembled WGS sequence"/>
</dbReference>
<feature type="compositionally biased region" description="Polar residues" evidence="1">
    <location>
        <begin position="227"/>
        <end position="236"/>
    </location>
</feature>
<dbReference type="RefSeq" id="XP_003890654.1">
    <property type="nucleotide sequence ID" value="XM_003890605.1"/>
</dbReference>
<feature type="region of interest" description="Disordered" evidence="1">
    <location>
        <begin position="18"/>
        <end position="69"/>
    </location>
</feature>
<evidence type="ECO:0000259" key="2">
    <source>
        <dbReference type="Pfam" id="PF14303"/>
    </source>
</evidence>
<dbReference type="InterPro" id="IPR029466">
    <property type="entry name" value="NAM-associated_C"/>
</dbReference>
<dbReference type="STRING" id="418459.H6QPD5"/>
<dbReference type="VEuPathDB" id="FungiDB:PGTG_20687"/>
<dbReference type="HOGENOM" id="CLU_012390_7_1_1"/>
<evidence type="ECO:0000313" key="3">
    <source>
        <dbReference type="EMBL" id="EHS63593.1"/>
    </source>
</evidence>
<feature type="compositionally biased region" description="Polar residues" evidence="1">
    <location>
        <begin position="205"/>
        <end position="216"/>
    </location>
</feature>
<dbReference type="KEGG" id="pgr:PGTG_20687"/>
<dbReference type="AlphaFoldDB" id="H6QPD5"/>
<dbReference type="InParanoid" id="H6QPD5"/>
<reference evidence="4" key="1">
    <citation type="journal article" date="2011" name="Proc. Natl. Acad. Sci. U.S.A.">
        <title>Obligate biotrophy features unraveled by the genomic analysis of rust fungi.</title>
        <authorList>
            <person name="Duplessis S."/>
            <person name="Cuomo C.A."/>
            <person name="Lin Y.-C."/>
            <person name="Aerts A."/>
            <person name="Tisserant E."/>
            <person name="Veneault-Fourrey C."/>
            <person name="Joly D.L."/>
            <person name="Hacquard S."/>
            <person name="Amselem J."/>
            <person name="Cantarel B.L."/>
            <person name="Chiu R."/>
            <person name="Coutinho P.M."/>
            <person name="Feau N."/>
            <person name="Field M."/>
            <person name="Frey P."/>
            <person name="Gelhaye E."/>
            <person name="Goldberg J."/>
            <person name="Grabherr M.G."/>
            <person name="Kodira C.D."/>
            <person name="Kohler A."/>
            <person name="Kuees U."/>
            <person name="Lindquist E.A."/>
            <person name="Lucas S.M."/>
            <person name="Mago R."/>
            <person name="Mauceli E."/>
            <person name="Morin E."/>
            <person name="Murat C."/>
            <person name="Pangilinan J.L."/>
            <person name="Park R."/>
            <person name="Pearson M."/>
            <person name="Quesneville H."/>
            <person name="Rouhier N."/>
            <person name="Sakthikumar S."/>
            <person name="Salamov A.A."/>
            <person name="Schmutz J."/>
            <person name="Selles B."/>
            <person name="Shapiro H."/>
            <person name="Tanguay P."/>
            <person name="Tuskan G.A."/>
            <person name="Henrissat B."/>
            <person name="Van de Peer Y."/>
            <person name="Rouze P."/>
            <person name="Ellis J.G."/>
            <person name="Dodds P.N."/>
            <person name="Schein J.E."/>
            <person name="Zhong S."/>
            <person name="Hamelin R.C."/>
            <person name="Grigoriev I.V."/>
            <person name="Szabo L.J."/>
            <person name="Martin F."/>
        </authorList>
    </citation>
    <scope>NUCLEOTIDE SEQUENCE [LARGE SCALE GENOMIC DNA]</scope>
    <source>
        <strain evidence="4">CRL 75-36-700-3 / race SCCL</strain>
    </source>
</reference>
<dbReference type="PANTHER" id="PTHR45125">
    <property type="entry name" value="F21J9.4-RELATED"/>
    <property type="match status" value="1"/>
</dbReference>
<accession>H6QPD5</accession>
<feature type="compositionally biased region" description="Basic and acidic residues" evidence="1">
    <location>
        <begin position="254"/>
        <end position="270"/>
    </location>
</feature>
<evidence type="ECO:0000313" key="4">
    <source>
        <dbReference type="Proteomes" id="UP000008783"/>
    </source>
</evidence>
<feature type="region of interest" description="Disordered" evidence="1">
    <location>
        <begin position="194"/>
        <end position="277"/>
    </location>
</feature>
<protein>
    <recommendedName>
        <fullName evidence="2">No apical meristem-associated C-terminal domain-containing protein</fullName>
    </recommendedName>
</protein>
<dbReference type="EMBL" id="DS178264">
    <property type="protein sequence ID" value="EHS63593.1"/>
    <property type="molecule type" value="Genomic_DNA"/>
</dbReference>
<name>H6QPD5_PUCGT</name>
<organism evidence="3 4">
    <name type="scientific">Puccinia graminis f. sp. tritici (strain CRL 75-36-700-3 / race SCCL)</name>
    <name type="common">Black stem rust fungus</name>
    <dbReference type="NCBI Taxonomy" id="418459"/>
    <lineage>
        <taxon>Eukaryota</taxon>
        <taxon>Fungi</taxon>
        <taxon>Dikarya</taxon>
        <taxon>Basidiomycota</taxon>
        <taxon>Pucciniomycotina</taxon>
        <taxon>Pucciniomycetes</taxon>
        <taxon>Pucciniales</taxon>
        <taxon>Pucciniaceae</taxon>
        <taxon>Puccinia</taxon>
    </lineage>
</organism>
<dbReference type="PANTHER" id="PTHR45125:SF3">
    <property type="entry name" value="NO-APICAL-MERISTEM-ASSOCIATED CARBOXY-TERMINAL DOMAIN PROTEIN"/>
    <property type="match status" value="1"/>
</dbReference>
<evidence type="ECO:0000256" key="1">
    <source>
        <dbReference type="SAM" id="MobiDB-lite"/>
    </source>
</evidence>
<feature type="domain" description="No apical meristem-associated C-terminal" evidence="2">
    <location>
        <begin position="170"/>
        <end position="263"/>
    </location>
</feature>